<evidence type="ECO:0000313" key="1">
    <source>
        <dbReference type="EMBL" id="KAJ9096371.1"/>
    </source>
</evidence>
<keyword evidence="2" id="KW-1185">Reference proteome</keyword>
<sequence length="671" mass="73838">MYDIIDTNGNQATERVPHDYFLYNPVLPCDSSSNSFITVSSAAEDGQIFADDDYQYGGSLKVHVPGTSRSILALAREDMPPSDSGLYFAITSSSGPSNTSEHAQTTLSPGNSALPIIGEAEAETQGLERESVIGKSALQTKALSPLQLPEEEPSAKKIDLTPLVEHRDPLQTFAASKIFKGSTDARPYDDNATPRQCAVAANAVKETMLPHANTDTESRIFNHLSMKNESSFVNGRQPESIACDTCQSVDQLFTRTPSINIVGANGNQAKCTFCQKTVSDFMPGQRASAATERASRRAVSVLRKPSPPFNASHNATDRDIKSYTAKPPVIMRIDNIAWDATPEKVEKFLPPNVLADTLQSVHLLIDRHDGKSKDYLFIEVKDLVAARSILQHRQNAVLGTGSRARPVTITLTTEEKLVEELRPDSRSEIMGLLELCNAAIARNIGHDDNNPKEGRFNKETTVYGWQTGGRHPLQTGVFLKSRYAPFWCALSVVSRLSIGHEVFWDMFRAISILAKHLVAIAASYENIGHDLAKPLTDDDADQTLAASFSQQRAPSNNCALPPSSSSERNSNDNIDPNVADLNARIRERLEAETARDMSRTAKRLATRARLLGSSETEQERYQRRLCKSADSNGVHHARQGEWTQSDSQMLEKLVKVFEVKFGVQVELKDKA</sequence>
<evidence type="ECO:0000313" key="2">
    <source>
        <dbReference type="Proteomes" id="UP001227268"/>
    </source>
</evidence>
<reference evidence="1" key="1">
    <citation type="submission" date="2023-04" db="EMBL/GenBank/DDBJ databases">
        <title>Draft Genome sequencing of Naganishia species isolated from polar environments using Oxford Nanopore Technology.</title>
        <authorList>
            <person name="Leo P."/>
            <person name="Venkateswaran K."/>
        </authorList>
    </citation>
    <scope>NUCLEOTIDE SEQUENCE</scope>
    <source>
        <strain evidence="1">MNA-CCFEE 5423</strain>
    </source>
</reference>
<protein>
    <submittedName>
        <fullName evidence="1">Uncharacterized protein</fullName>
    </submittedName>
</protein>
<accession>A0ACC2VCM9</accession>
<name>A0ACC2VCM9_9TREE</name>
<gene>
    <name evidence="1" type="ORF">QFC21_005192</name>
</gene>
<dbReference type="Proteomes" id="UP001227268">
    <property type="component" value="Unassembled WGS sequence"/>
</dbReference>
<organism evidence="1 2">
    <name type="scientific">Naganishia friedmannii</name>
    <dbReference type="NCBI Taxonomy" id="89922"/>
    <lineage>
        <taxon>Eukaryota</taxon>
        <taxon>Fungi</taxon>
        <taxon>Dikarya</taxon>
        <taxon>Basidiomycota</taxon>
        <taxon>Agaricomycotina</taxon>
        <taxon>Tremellomycetes</taxon>
        <taxon>Filobasidiales</taxon>
        <taxon>Filobasidiaceae</taxon>
        <taxon>Naganishia</taxon>
    </lineage>
</organism>
<comment type="caution">
    <text evidence="1">The sequence shown here is derived from an EMBL/GenBank/DDBJ whole genome shotgun (WGS) entry which is preliminary data.</text>
</comment>
<dbReference type="EMBL" id="JASBWT010000019">
    <property type="protein sequence ID" value="KAJ9096371.1"/>
    <property type="molecule type" value="Genomic_DNA"/>
</dbReference>
<proteinExistence type="predicted"/>